<keyword evidence="3" id="KW-0658">Purine biosynthesis</keyword>
<gene>
    <name evidence="5" type="ORF">AC812_11420</name>
</gene>
<feature type="domain" description="Adenylosuccinate lyase C-terminal" evidence="4">
    <location>
        <begin position="369"/>
        <end position="454"/>
    </location>
</feature>
<dbReference type="InterPro" id="IPR008948">
    <property type="entry name" value="L-Aspartase-like"/>
</dbReference>
<name>A0A0P6XHN3_9CHLR</name>
<dbReference type="EC" id="4.3.2.2" evidence="2 3"/>
<dbReference type="GO" id="GO:0005829">
    <property type="term" value="C:cytosol"/>
    <property type="evidence" value="ECO:0007669"/>
    <property type="project" value="TreeGrafter"/>
</dbReference>
<evidence type="ECO:0000313" key="5">
    <source>
        <dbReference type="EMBL" id="KPL74432.1"/>
    </source>
</evidence>
<comment type="similarity">
    <text evidence="3">Belongs to the lyase 1 family. Adenylosuccinate lyase subfamily.</text>
</comment>
<dbReference type="SMART" id="SM00998">
    <property type="entry name" value="ADSL_C"/>
    <property type="match status" value="1"/>
</dbReference>
<evidence type="ECO:0000259" key="4">
    <source>
        <dbReference type="SMART" id="SM00998"/>
    </source>
</evidence>
<dbReference type="Pfam" id="PF00206">
    <property type="entry name" value="Lyase_1"/>
    <property type="match status" value="1"/>
</dbReference>
<dbReference type="PATRIC" id="fig|360411.5.peg.2107"/>
<dbReference type="PRINTS" id="PR00149">
    <property type="entry name" value="FUMRATELYASE"/>
</dbReference>
<dbReference type="UniPathway" id="UPA00075">
    <property type="reaction ID" value="UER00336"/>
</dbReference>
<sequence length="467" mass="53007">MSEWDTYQSPFSWRYGSPEMRRIWSEGEKRRLWRRIWLALAETQAHFGLVSEEQLNDLRRNVEKVDLERALAIEAQIHHDLMAELKTFAEQSPLGGGVLHLGATSMDIEDNAEVLRLRSALDLILQRLQEVLLLFAGHVEQTADLPVMGFTHLQPAEPGTLGYRLAFYAQDLLTEWQALRRLRGELRGKGFKGAVGTAAAYGDLIGQQNLPAFEEMLSQKLDLAFYPVTSQVAPRLQEYRLISEMAAVGAVLNKFAFDLRFLQSPPLGEWQEPFADRQVGSSAMPFKRNPILAEKINSLARLLANLPQTAWGNAAFSLLERTLDDSANRRSLLPECFLITEEMLITTRRILKGMQFHSAAIRRNLQQYAPFAATERVLMALVKAGADRQVMHERLRGHSLVAWQAVQNGRENPLVDLFCQDEHIGGILGVERVQQLMQVETYLGIAPEQARRMAERIRIEIQDKAEE</sequence>
<dbReference type="NCBIfam" id="TIGR00928">
    <property type="entry name" value="purB"/>
    <property type="match status" value="1"/>
</dbReference>
<dbReference type="PANTHER" id="PTHR43172">
    <property type="entry name" value="ADENYLOSUCCINATE LYASE"/>
    <property type="match status" value="1"/>
</dbReference>
<dbReference type="InterPro" id="IPR019468">
    <property type="entry name" value="AdenyloSucc_lyase_C"/>
</dbReference>
<reference evidence="5 6" key="1">
    <citation type="submission" date="2015-07" db="EMBL/GenBank/DDBJ databases">
        <title>Draft genome of Bellilinea caldifistulae DSM 17877.</title>
        <authorList>
            <person name="Hemp J."/>
            <person name="Ward L.M."/>
            <person name="Pace L.A."/>
            <person name="Fischer W.W."/>
        </authorList>
    </citation>
    <scope>NUCLEOTIDE SEQUENCE [LARGE SCALE GENOMIC DNA]</scope>
    <source>
        <strain evidence="5 6">GOMI-1</strain>
    </source>
</reference>
<protein>
    <recommendedName>
        <fullName evidence="2 3">Adenylosuccinate lyase</fullName>
        <shortName evidence="3">ASL</shortName>
        <ecNumber evidence="2 3">4.3.2.2</ecNumber>
    </recommendedName>
    <alternativeName>
        <fullName evidence="3">Adenylosuccinase</fullName>
    </alternativeName>
</protein>
<dbReference type="PRINTS" id="PR00145">
    <property type="entry name" value="ARGSUCLYASE"/>
</dbReference>
<dbReference type="UniPathway" id="UPA00074">
    <property type="reaction ID" value="UER00132"/>
</dbReference>
<dbReference type="GO" id="GO:0006189">
    <property type="term" value="P:'de novo' IMP biosynthetic process"/>
    <property type="evidence" value="ECO:0007669"/>
    <property type="project" value="UniProtKB-UniPathway"/>
</dbReference>
<evidence type="ECO:0000256" key="3">
    <source>
        <dbReference type="RuleBase" id="RU361172"/>
    </source>
</evidence>
<dbReference type="Gene3D" id="1.10.40.30">
    <property type="entry name" value="Fumarase/aspartase (C-terminal domain)"/>
    <property type="match status" value="1"/>
</dbReference>
<dbReference type="SUPFAM" id="SSF48557">
    <property type="entry name" value="L-aspartase-like"/>
    <property type="match status" value="1"/>
</dbReference>
<keyword evidence="6" id="KW-1185">Reference proteome</keyword>
<dbReference type="Proteomes" id="UP000050514">
    <property type="component" value="Unassembled WGS sequence"/>
</dbReference>
<dbReference type="InterPro" id="IPR004769">
    <property type="entry name" value="Pur_lyase"/>
</dbReference>
<dbReference type="Pfam" id="PF10397">
    <property type="entry name" value="ADSL_C"/>
    <property type="match status" value="1"/>
</dbReference>
<evidence type="ECO:0000256" key="2">
    <source>
        <dbReference type="NCBIfam" id="TIGR00928"/>
    </source>
</evidence>
<comment type="pathway">
    <text evidence="3">Purine metabolism; AMP biosynthesis via de novo pathway; AMP from IMP: step 2/2.</text>
</comment>
<dbReference type="PROSITE" id="PS00163">
    <property type="entry name" value="FUMARATE_LYASES"/>
    <property type="match status" value="1"/>
</dbReference>
<dbReference type="RefSeq" id="WP_061918582.1">
    <property type="nucleotide sequence ID" value="NZ_DF967971.1"/>
</dbReference>
<dbReference type="InterPro" id="IPR020557">
    <property type="entry name" value="Fumarate_lyase_CS"/>
</dbReference>
<dbReference type="Gene3D" id="1.20.200.10">
    <property type="entry name" value="Fumarase/aspartase (Central domain)"/>
    <property type="match status" value="1"/>
</dbReference>
<dbReference type="PANTHER" id="PTHR43172:SF1">
    <property type="entry name" value="ADENYLOSUCCINATE LYASE"/>
    <property type="match status" value="1"/>
</dbReference>
<organism evidence="5 6">
    <name type="scientific">Bellilinea caldifistulae</name>
    <dbReference type="NCBI Taxonomy" id="360411"/>
    <lineage>
        <taxon>Bacteria</taxon>
        <taxon>Bacillati</taxon>
        <taxon>Chloroflexota</taxon>
        <taxon>Anaerolineae</taxon>
        <taxon>Anaerolineales</taxon>
        <taxon>Anaerolineaceae</taxon>
        <taxon>Bellilinea</taxon>
    </lineage>
</organism>
<evidence type="ECO:0000313" key="6">
    <source>
        <dbReference type="Proteomes" id="UP000050514"/>
    </source>
</evidence>
<comment type="catalytic activity">
    <reaction evidence="3">
        <text>(2S)-2-[5-amino-1-(5-phospho-beta-D-ribosyl)imidazole-4-carboxamido]succinate = 5-amino-1-(5-phospho-beta-D-ribosyl)imidazole-4-carboxamide + fumarate</text>
        <dbReference type="Rhea" id="RHEA:23920"/>
        <dbReference type="ChEBI" id="CHEBI:29806"/>
        <dbReference type="ChEBI" id="CHEBI:58443"/>
        <dbReference type="ChEBI" id="CHEBI:58475"/>
        <dbReference type="EC" id="4.3.2.2"/>
    </reaction>
</comment>
<dbReference type="STRING" id="360411.AC812_11420"/>
<dbReference type="Gene3D" id="1.10.275.60">
    <property type="match status" value="1"/>
</dbReference>
<dbReference type="InterPro" id="IPR000362">
    <property type="entry name" value="Fumarate_lyase_fam"/>
</dbReference>
<dbReference type="EMBL" id="LGHJ01000017">
    <property type="protein sequence ID" value="KPL74432.1"/>
    <property type="molecule type" value="Genomic_DNA"/>
</dbReference>
<comment type="catalytic activity">
    <reaction evidence="3">
        <text>N(6)-(1,2-dicarboxyethyl)-AMP = fumarate + AMP</text>
        <dbReference type="Rhea" id="RHEA:16853"/>
        <dbReference type="ChEBI" id="CHEBI:29806"/>
        <dbReference type="ChEBI" id="CHEBI:57567"/>
        <dbReference type="ChEBI" id="CHEBI:456215"/>
        <dbReference type="EC" id="4.3.2.2"/>
    </reaction>
</comment>
<dbReference type="GO" id="GO:0070626">
    <property type="term" value="F:(S)-2-(5-amino-1-(5-phospho-D-ribosyl)imidazole-4-carboxamido) succinate lyase (fumarate-forming) activity"/>
    <property type="evidence" value="ECO:0007669"/>
    <property type="project" value="TreeGrafter"/>
</dbReference>
<keyword evidence="1 3" id="KW-0456">Lyase</keyword>
<dbReference type="AlphaFoldDB" id="A0A0P6XHN3"/>
<dbReference type="GO" id="GO:0004018">
    <property type="term" value="F:N6-(1,2-dicarboxyethyl)AMP AMP-lyase (fumarate-forming) activity"/>
    <property type="evidence" value="ECO:0007669"/>
    <property type="project" value="UniProtKB-UniRule"/>
</dbReference>
<comment type="caution">
    <text evidence="5">The sequence shown here is derived from an EMBL/GenBank/DDBJ whole genome shotgun (WGS) entry which is preliminary data.</text>
</comment>
<accession>A0A0P6XHN3</accession>
<comment type="pathway">
    <text evidence="3">Purine metabolism; IMP biosynthesis via de novo pathway; 5-amino-1-(5-phospho-D-ribosyl)imidazole-4-carboxamide from 5-amino-1-(5-phospho-D-ribosyl)imidazole-4-carboxylate: step 2/2.</text>
</comment>
<evidence type="ECO:0000256" key="1">
    <source>
        <dbReference type="ARBA" id="ARBA00023239"/>
    </source>
</evidence>
<proteinExistence type="inferred from homology"/>
<dbReference type="GO" id="GO:0044208">
    <property type="term" value="P:'de novo' AMP biosynthetic process"/>
    <property type="evidence" value="ECO:0007669"/>
    <property type="project" value="UniProtKB-UniPathway"/>
</dbReference>
<dbReference type="InterPro" id="IPR022761">
    <property type="entry name" value="Fumarate_lyase_N"/>
</dbReference>